<accession>A0ABQ4MYV8</accession>
<reference evidence="2 3" key="1">
    <citation type="submission" date="2021-03" db="EMBL/GenBank/DDBJ databases">
        <title>Antimicrobial resistance genes in bacteria isolated from Japanese honey, and their potential for conferring macrolide and lincosamide resistance in the American foulbrood pathogen Paenibacillus larvae.</title>
        <authorList>
            <person name="Okamoto M."/>
            <person name="Kumagai M."/>
            <person name="Kanamori H."/>
            <person name="Takamatsu D."/>
        </authorList>
    </citation>
    <scope>NUCLEOTIDE SEQUENCE [LARGE SCALE GENOMIC DNA]</scope>
    <source>
        <strain evidence="2 3">J15TS10</strain>
    </source>
</reference>
<sequence>MQSKKRRGRPPAKLPKIYPLNTRLDEIEEGVLQKYCAEHKKTRTEAISEAIYRLSDQDYFWSQDWRKQIEEYEERITDLSKEMNLLVESMSNMLKEMAIKSKLRSDLNEEK</sequence>
<organism evidence="2 3">
    <name type="scientific">Paenibacillus woosongensis</name>
    <dbReference type="NCBI Taxonomy" id="307580"/>
    <lineage>
        <taxon>Bacteria</taxon>
        <taxon>Bacillati</taxon>
        <taxon>Bacillota</taxon>
        <taxon>Bacilli</taxon>
        <taxon>Bacillales</taxon>
        <taxon>Paenibacillaceae</taxon>
        <taxon>Paenibacillus</taxon>
    </lineage>
</organism>
<gene>
    <name evidence="2" type="ORF">J15TS10_49340</name>
</gene>
<dbReference type="Proteomes" id="UP000681290">
    <property type="component" value="Unassembled WGS sequence"/>
</dbReference>
<dbReference type="RefSeq" id="WP_213595206.1">
    <property type="nucleotide sequence ID" value="NZ_BOSM01000014.1"/>
</dbReference>
<protein>
    <recommendedName>
        <fullName evidence="4">Ribbon-helix-helix protein CopG domain-containing protein</fullName>
    </recommendedName>
</protein>
<keyword evidence="3" id="KW-1185">Reference proteome</keyword>
<feature type="coiled-coil region" evidence="1">
    <location>
        <begin position="62"/>
        <end position="89"/>
    </location>
</feature>
<evidence type="ECO:0000313" key="2">
    <source>
        <dbReference type="EMBL" id="GIP61120.1"/>
    </source>
</evidence>
<dbReference type="EMBL" id="BOSM01000014">
    <property type="protein sequence ID" value="GIP61120.1"/>
    <property type="molecule type" value="Genomic_DNA"/>
</dbReference>
<comment type="caution">
    <text evidence="2">The sequence shown here is derived from an EMBL/GenBank/DDBJ whole genome shotgun (WGS) entry which is preliminary data.</text>
</comment>
<evidence type="ECO:0000313" key="3">
    <source>
        <dbReference type="Proteomes" id="UP000681290"/>
    </source>
</evidence>
<evidence type="ECO:0000256" key="1">
    <source>
        <dbReference type="SAM" id="Coils"/>
    </source>
</evidence>
<proteinExistence type="predicted"/>
<evidence type="ECO:0008006" key="4">
    <source>
        <dbReference type="Google" id="ProtNLM"/>
    </source>
</evidence>
<name>A0ABQ4MYV8_9BACL</name>
<keyword evidence="1" id="KW-0175">Coiled coil</keyword>